<keyword evidence="3" id="KW-0804">Transcription</keyword>
<dbReference type="PROSITE" id="PS01124">
    <property type="entry name" value="HTH_ARAC_FAMILY_2"/>
    <property type="match status" value="1"/>
</dbReference>
<dbReference type="InterPro" id="IPR009057">
    <property type="entry name" value="Homeodomain-like_sf"/>
</dbReference>
<dbReference type="PANTHER" id="PTHR47893:SF1">
    <property type="entry name" value="REGULATORY PROTEIN PCHR"/>
    <property type="match status" value="1"/>
</dbReference>
<keyword evidence="1" id="KW-0805">Transcription regulation</keyword>
<name>A0A6F8SHH5_9ACTN</name>
<dbReference type="SMART" id="SM00342">
    <property type="entry name" value="HTH_ARAC"/>
    <property type="match status" value="1"/>
</dbReference>
<evidence type="ECO:0000313" key="6">
    <source>
        <dbReference type="Proteomes" id="UP000501727"/>
    </source>
</evidence>
<organism evidence="5 6">
    <name type="scientific">Adlercreutzia hattorii</name>
    <dbReference type="NCBI Taxonomy" id="2707299"/>
    <lineage>
        <taxon>Bacteria</taxon>
        <taxon>Bacillati</taxon>
        <taxon>Actinomycetota</taxon>
        <taxon>Coriobacteriia</taxon>
        <taxon>Eggerthellales</taxon>
        <taxon>Eggerthellaceae</taxon>
        <taxon>Adlercreutzia</taxon>
    </lineage>
</organism>
<gene>
    <name evidence="5" type="ORF">ADCFC_01210</name>
</gene>
<evidence type="ECO:0000313" key="5">
    <source>
        <dbReference type="EMBL" id="BCA87622.1"/>
    </source>
</evidence>
<dbReference type="AlphaFoldDB" id="A0A6F8SHH5"/>
<dbReference type="InterPro" id="IPR020449">
    <property type="entry name" value="Tscrpt_reg_AraC-type_HTH"/>
</dbReference>
<dbReference type="SUPFAM" id="SSF46689">
    <property type="entry name" value="Homeodomain-like"/>
    <property type="match status" value="1"/>
</dbReference>
<dbReference type="InterPro" id="IPR053142">
    <property type="entry name" value="PchR_regulatory_protein"/>
</dbReference>
<evidence type="ECO:0000256" key="3">
    <source>
        <dbReference type="ARBA" id="ARBA00023163"/>
    </source>
</evidence>
<dbReference type="InterPro" id="IPR018060">
    <property type="entry name" value="HTH_AraC"/>
</dbReference>
<dbReference type="Proteomes" id="UP000501727">
    <property type="component" value="Chromosome"/>
</dbReference>
<dbReference type="GO" id="GO:0043565">
    <property type="term" value="F:sequence-specific DNA binding"/>
    <property type="evidence" value="ECO:0007669"/>
    <property type="project" value="InterPro"/>
</dbReference>
<accession>A0A6F8SHH5</accession>
<keyword evidence="6" id="KW-1185">Reference proteome</keyword>
<evidence type="ECO:0000256" key="2">
    <source>
        <dbReference type="ARBA" id="ARBA00023125"/>
    </source>
</evidence>
<dbReference type="GO" id="GO:0003700">
    <property type="term" value="F:DNA-binding transcription factor activity"/>
    <property type="evidence" value="ECO:0007669"/>
    <property type="project" value="InterPro"/>
</dbReference>
<dbReference type="KEGG" id="ahat:ADCFC_02410"/>
<dbReference type="EMBL" id="AP022829">
    <property type="protein sequence ID" value="BCA87622.1"/>
    <property type="molecule type" value="Genomic_DNA"/>
</dbReference>
<evidence type="ECO:0000256" key="1">
    <source>
        <dbReference type="ARBA" id="ARBA00023015"/>
    </source>
</evidence>
<sequence>MISDVSSNLHTFFVPQMEQLGMKEQPSRHGSLSMRDDEFGRGLLWAHSIGKNCLYTFHEVNVNEQTRLVEFPDDYVCVTSMTACSARLCPAQSRYLQERNILSFRQKGGAVSFDLMPNERYRSYTLCMTPNFFDELPGLTDSERETLVSYLCSCDTNTHSREIGDALESMGHSWAMSAGGACFCEGRMKEIVARLLDDAVKASNDDPREPSTEEKRLAREAQMMIDARYAENITLQSIANELFVGRTRLCEVFREQMGLCVAEYLRDVRMDEARKLLETTDLKAAEISRLVGYAHQSSFTDAFRRQFGITPSQWRDNDVQSKVASS</sequence>
<reference evidence="6" key="1">
    <citation type="journal article" date="2020" name="Microbiol. Resour. Announc.">
        <title>Complete Genome Sequence of Adlercreutzia sp. Strain 8CFCBH1, a Potent Producer of Equol, Isolated from Healthy Japanese Feces.</title>
        <authorList>
            <person name="Ogata Y."/>
            <person name="Sakamoto M."/>
            <person name="Ohkuma M."/>
            <person name="Hattori M."/>
            <person name="Suda W."/>
        </authorList>
    </citation>
    <scope>NUCLEOTIDE SEQUENCE [LARGE SCALE GENOMIC DNA]</scope>
    <source>
        <strain evidence="6">8CFCBH1</strain>
    </source>
</reference>
<dbReference type="Pfam" id="PF12833">
    <property type="entry name" value="HTH_18"/>
    <property type="match status" value="1"/>
</dbReference>
<evidence type="ECO:0000259" key="4">
    <source>
        <dbReference type="PROSITE" id="PS01124"/>
    </source>
</evidence>
<dbReference type="PRINTS" id="PR00032">
    <property type="entry name" value="HTHARAC"/>
</dbReference>
<dbReference type="PANTHER" id="PTHR47893">
    <property type="entry name" value="REGULATORY PROTEIN PCHR"/>
    <property type="match status" value="1"/>
</dbReference>
<protein>
    <recommendedName>
        <fullName evidence="4">HTH araC/xylS-type domain-containing protein</fullName>
    </recommendedName>
</protein>
<reference evidence="6" key="2">
    <citation type="submission" date="2020-03" db="EMBL/GenBank/DDBJ databases">
        <title>Complete Genome Sequence of Adlercreutzia sp. strain 8CFCBH1 Producing Equol, Isolated from Healthy Japanese Feces.</title>
        <authorList>
            <person name="Ogata Y."/>
            <person name="Sakamoto M."/>
            <person name="Ohkuma M."/>
            <person name="Hattori M."/>
            <person name="Suda W."/>
        </authorList>
    </citation>
    <scope>NUCLEOTIDE SEQUENCE [LARGE SCALE GENOMIC DNA]</scope>
    <source>
        <strain evidence="6">8CFCBH1</strain>
    </source>
</reference>
<keyword evidence="2" id="KW-0238">DNA-binding</keyword>
<dbReference type="Gene3D" id="1.10.10.60">
    <property type="entry name" value="Homeodomain-like"/>
    <property type="match status" value="2"/>
</dbReference>
<feature type="domain" description="HTH araC/xylS-type" evidence="4">
    <location>
        <begin position="219"/>
        <end position="317"/>
    </location>
</feature>
<proteinExistence type="predicted"/>